<dbReference type="Proteomes" id="UP000004810">
    <property type="component" value="Unassembled WGS sequence"/>
</dbReference>
<protein>
    <submittedName>
        <fullName evidence="1">Uncharacterized protein</fullName>
    </submittedName>
</protein>
<organism evidence="1 2">
    <name type="scientific">Wuchereria bancrofti</name>
    <dbReference type="NCBI Taxonomy" id="6293"/>
    <lineage>
        <taxon>Eukaryota</taxon>
        <taxon>Metazoa</taxon>
        <taxon>Ecdysozoa</taxon>
        <taxon>Nematoda</taxon>
        <taxon>Chromadorea</taxon>
        <taxon>Rhabditida</taxon>
        <taxon>Spirurina</taxon>
        <taxon>Spiruromorpha</taxon>
        <taxon>Filarioidea</taxon>
        <taxon>Onchocercidae</taxon>
        <taxon>Wuchereria</taxon>
    </lineage>
</organism>
<proteinExistence type="predicted"/>
<gene>
    <name evidence="1" type="ORF">WUBG_18812</name>
</gene>
<evidence type="ECO:0000313" key="2">
    <source>
        <dbReference type="Proteomes" id="UP000004810"/>
    </source>
</evidence>
<sequence length="50" mass="5713">MAFGALFHPTALKREKCNADYYYVASHHQQDLPAAICRIRFARKTDEGIS</sequence>
<dbReference type="EMBL" id="ADBV01022622">
    <property type="protein sequence ID" value="EJW70281.1"/>
    <property type="molecule type" value="Genomic_DNA"/>
</dbReference>
<accession>J9DLD4</accession>
<dbReference type="AlphaFoldDB" id="J9DLD4"/>
<reference evidence="2" key="1">
    <citation type="submission" date="2012-08" db="EMBL/GenBank/DDBJ databases">
        <title>The Genome Sequence of Wuchereria bancrofti.</title>
        <authorList>
            <person name="Nutman T.B."/>
            <person name="Fink D.L."/>
            <person name="Russ C."/>
            <person name="Young S."/>
            <person name="Zeng Q."/>
            <person name="Koehrsen M."/>
            <person name="Alvarado L."/>
            <person name="Berlin A."/>
            <person name="Chapman S.B."/>
            <person name="Chen Z."/>
            <person name="Freedman E."/>
            <person name="Gellesch M."/>
            <person name="Goldberg J."/>
            <person name="Griggs A."/>
            <person name="Gujja S."/>
            <person name="Heilman E.R."/>
            <person name="Heiman D."/>
            <person name="Hepburn T."/>
            <person name="Howarth C."/>
            <person name="Jen D."/>
            <person name="Larson L."/>
            <person name="Lewis B."/>
            <person name="Mehta T."/>
            <person name="Park D."/>
            <person name="Pearson M."/>
            <person name="Roberts A."/>
            <person name="Saif S."/>
            <person name="Shea T."/>
            <person name="Shenoy N."/>
            <person name="Sisk P."/>
            <person name="Stolte C."/>
            <person name="Sykes S."/>
            <person name="Walk T."/>
            <person name="White J."/>
            <person name="Yandava C."/>
            <person name="Haas B."/>
            <person name="Henn M.R."/>
            <person name="Nusbaum C."/>
            <person name="Birren B."/>
        </authorList>
    </citation>
    <scope>NUCLEOTIDE SEQUENCE [LARGE SCALE GENOMIC DNA]</scope>
    <source>
        <strain evidence="2">NA</strain>
    </source>
</reference>
<name>J9DLD4_WUCBA</name>
<evidence type="ECO:0000313" key="1">
    <source>
        <dbReference type="EMBL" id="EJW70281.1"/>
    </source>
</evidence>
<comment type="caution">
    <text evidence="1">The sequence shown here is derived from an EMBL/GenBank/DDBJ whole genome shotgun (WGS) entry which is preliminary data.</text>
</comment>